<keyword evidence="3" id="KW-0547">Nucleotide-binding</keyword>
<dbReference type="PANTHER" id="PTHR12172:SF0">
    <property type="entry name" value="CELL CYCLE CHECKPOINT PROTEIN RAD17"/>
    <property type="match status" value="1"/>
</dbReference>
<feature type="region of interest" description="Disordered" evidence="8">
    <location>
        <begin position="1"/>
        <end position="56"/>
    </location>
</feature>
<keyword evidence="4" id="KW-0227">DNA damage</keyword>
<evidence type="ECO:0000256" key="6">
    <source>
        <dbReference type="ARBA" id="ARBA00023242"/>
    </source>
</evidence>
<reference evidence="10 11" key="1">
    <citation type="submission" date="2024-07" db="EMBL/GenBank/DDBJ databases">
        <title>Section-level genome sequencing and comparative genomics of Aspergillus sections Usti and Cavernicolus.</title>
        <authorList>
            <consortium name="Lawrence Berkeley National Laboratory"/>
            <person name="Nybo J.L."/>
            <person name="Vesth T.C."/>
            <person name="Theobald S."/>
            <person name="Frisvad J.C."/>
            <person name="Larsen T.O."/>
            <person name="Kjaerboelling I."/>
            <person name="Rothschild-Mancinelli K."/>
            <person name="Lyhne E.K."/>
            <person name="Kogle M.E."/>
            <person name="Barry K."/>
            <person name="Clum A."/>
            <person name="Na H."/>
            <person name="Ledsgaard L."/>
            <person name="Lin J."/>
            <person name="Lipzen A."/>
            <person name="Kuo A."/>
            <person name="Riley R."/>
            <person name="Mondo S."/>
            <person name="LaButti K."/>
            <person name="Haridas S."/>
            <person name="Pangalinan J."/>
            <person name="Salamov A.A."/>
            <person name="Simmons B.A."/>
            <person name="Magnuson J.K."/>
            <person name="Chen J."/>
            <person name="Drula E."/>
            <person name="Henrissat B."/>
            <person name="Wiebenga A."/>
            <person name="Lubbers R.J."/>
            <person name="Gomes A.C."/>
            <person name="Makela M.R."/>
            <person name="Stajich J."/>
            <person name="Grigoriev I.V."/>
            <person name="Mortensen U.H."/>
            <person name="De vries R.P."/>
            <person name="Baker S.E."/>
            <person name="Andersen M.R."/>
        </authorList>
    </citation>
    <scope>NUCLEOTIDE SEQUENCE [LARGE SCALE GENOMIC DNA]</scope>
    <source>
        <strain evidence="10 11">CBS 600.67</strain>
    </source>
</reference>
<evidence type="ECO:0000256" key="5">
    <source>
        <dbReference type="ARBA" id="ARBA00022840"/>
    </source>
</evidence>
<feature type="compositionally biased region" description="Polar residues" evidence="8">
    <location>
        <begin position="718"/>
        <end position="731"/>
    </location>
</feature>
<comment type="similarity">
    <text evidence="2">Belongs to the rad17/RAD24 family.</text>
</comment>
<name>A0ABR4HWL5_9EURO</name>
<evidence type="ECO:0000256" key="7">
    <source>
        <dbReference type="ARBA" id="ARBA00023306"/>
    </source>
</evidence>
<evidence type="ECO:0000313" key="10">
    <source>
        <dbReference type="EMBL" id="KAL2819886.1"/>
    </source>
</evidence>
<keyword evidence="6" id="KW-0539">Nucleus</keyword>
<sequence length="768" mass="85035">MKRDRNARHLKETSVHDPPRSLTDFDAPKRRWPSKKVATTGSPGPATEDTMDDSEDLIEDDYDSYDEIFTQHFTDEGLSQLDGTEAVSASQVRRASPSPAITARNQQRSIKPTNRFLLSSKTKIPSETEPSNPAPPTEENLPWAQRYAPINLEELAVHKRKVRDVEQWLSDALAGRARMNLLVLKGPAGSGKTTTVSLLSDKLNFDILEWKTPSTSEYATKDYVSLGAQFDDFLSRGHNFGSLDLESSDSHMEGKTHTSQRRIILIEEFPALSGRNFSTLAAFRLSLLRYISMNASLAQQESDREPGVPPIVLIVSETFPNSESSFDNLTVHRLLGRNMYNHPSTAIIEFNSIAPTFMSKALNLVLKKRARHSSNEAPGPSIIESISKIGDIRNAIASLEFVYLSSGNQASWSNPGLKTRNSIRTRKKIPMASKEVPKEIAQREASLSLFHAVGKIVYNKRDDIPQTEQLRLPSPPNHLCDHDRPGVSHVRVNELLDETGTDTQSFISALHENYVPSCNGLSFTECLDGCTGALSDSDVLSSTQQGHSNPQAGLGTGFVKPGAGVDLLRQEEISYQVAARGLLFALPYPVKRQILSTGNSKRTKNDYKLSFPPTIRLLRQREEIQALIGSWAEALLGSSIRPTAVPLSNPSHPESIKATYEDGGKDQSAIATVAMVSRDDLIRHQLPYMAMILSDGVESRSLQMITSLSRFGARDTTDPNSQQDQELSWESNPKHESQMSWLGRQAPPVSQAHDERFILSDDDIVDDA</sequence>
<evidence type="ECO:0000259" key="9">
    <source>
        <dbReference type="Pfam" id="PF25812"/>
    </source>
</evidence>
<dbReference type="SUPFAM" id="SSF52540">
    <property type="entry name" value="P-loop containing nucleoside triphosphate hydrolases"/>
    <property type="match status" value="1"/>
</dbReference>
<evidence type="ECO:0000256" key="2">
    <source>
        <dbReference type="ARBA" id="ARBA00006168"/>
    </source>
</evidence>
<dbReference type="Gene3D" id="3.40.50.300">
    <property type="entry name" value="P-loop containing nucleotide triphosphate hydrolases"/>
    <property type="match status" value="1"/>
</dbReference>
<accession>A0ABR4HWL5</accession>
<evidence type="ECO:0000256" key="1">
    <source>
        <dbReference type="ARBA" id="ARBA00004123"/>
    </source>
</evidence>
<keyword evidence="11" id="KW-1185">Reference proteome</keyword>
<dbReference type="PANTHER" id="PTHR12172">
    <property type="entry name" value="CELL CYCLE CHECKPOINT PROTEIN RAD17"/>
    <property type="match status" value="1"/>
</dbReference>
<gene>
    <name evidence="10" type="ORF">BDW59DRAFT_120283</name>
</gene>
<comment type="caution">
    <text evidence="10">The sequence shown here is derived from an EMBL/GenBank/DDBJ whole genome shotgun (WGS) entry which is preliminary data.</text>
</comment>
<evidence type="ECO:0000256" key="3">
    <source>
        <dbReference type="ARBA" id="ARBA00022741"/>
    </source>
</evidence>
<evidence type="ECO:0000313" key="11">
    <source>
        <dbReference type="Proteomes" id="UP001610335"/>
    </source>
</evidence>
<evidence type="ECO:0000256" key="4">
    <source>
        <dbReference type="ARBA" id="ARBA00022763"/>
    </source>
</evidence>
<dbReference type="InterPro" id="IPR057927">
    <property type="entry name" value="RAD24-like_helical"/>
</dbReference>
<dbReference type="Pfam" id="PF25812">
    <property type="entry name" value="RAD24_helical"/>
    <property type="match status" value="1"/>
</dbReference>
<dbReference type="Pfam" id="PF03215">
    <property type="entry name" value="Rad17"/>
    <property type="match status" value="1"/>
</dbReference>
<feature type="region of interest" description="Disordered" evidence="8">
    <location>
        <begin position="85"/>
        <end position="109"/>
    </location>
</feature>
<dbReference type="Proteomes" id="UP001610335">
    <property type="component" value="Unassembled WGS sequence"/>
</dbReference>
<keyword evidence="7" id="KW-0131">Cell cycle</keyword>
<comment type="subcellular location">
    <subcellularLocation>
        <location evidence="1">Nucleus</location>
    </subcellularLocation>
</comment>
<feature type="region of interest" description="Disordered" evidence="8">
    <location>
        <begin position="712"/>
        <end position="768"/>
    </location>
</feature>
<feature type="domain" description="Checkpoint protein RAD24-like helical bundle" evidence="9">
    <location>
        <begin position="444"/>
        <end position="545"/>
    </location>
</feature>
<proteinExistence type="inferred from homology"/>
<keyword evidence="5" id="KW-0067">ATP-binding</keyword>
<evidence type="ECO:0000256" key="8">
    <source>
        <dbReference type="SAM" id="MobiDB-lite"/>
    </source>
</evidence>
<organism evidence="10 11">
    <name type="scientific">Aspergillus cavernicola</name>
    <dbReference type="NCBI Taxonomy" id="176166"/>
    <lineage>
        <taxon>Eukaryota</taxon>
        <taxon>Fungi</taxon>
        <taxon>Dikarya</taxon>
        <taxon>Ascomycota</taxon>
        <taxon>Pezizomycotina</taxon>
        <taxon>Eurotiomycetes</taxon>
        <taxon>Eurotiomycetidae</taxon>
        <taxon>Eurotiales</taxon>
        <taxon>Aspergillaceae</taxon>
        <taxon>Aspergillus</taxon>
        <taxon>Aspergillus subgen. Nidulantes</taxon>
    </lineage>
</organism>
<dbReference type="InterPro" id="IPR027417">
    <property type="entry name" value="P-loop_NTPase"/>
</dbReference>
<dbReference type="InterPro" id="IPR004582">
    <property type="entry name" value="Checkpoint_prot_Rad17_Rad24"/>
</dbReference>
<feature type="compositionally biased region" description="Basic and acidic residues" evidence="8">
    <location>
        <begin position="1"/>
        <end position="19"/>
    </location>
</feature>
<protein>
    <submittedName>
        <fullName evidence="10">Rad17 cell cycle checkpoint protein-domain-containing protein</fullName>
    </submittedName>
</protein>
<dbReference type="EMBL" id="JBFXLS010000074">
    <property type="protein sequence ID" value="KAL2819886.1"/>
    <property type="molecule type" value="Genomic_DNA"/>
</dbReference>